<feature type="region of interest" description="Disordered" evidence="1">
    <location>
        <begin position="1"/>
        <end position="56"/>
    </location>
</feature>
<sequence>MAHINARTSHRGHPPKKRARIDSDLEESCSVEVSASGDIEEEEDASASASPSTYQKRFSTAENHALSLLSARNHLNNDPLISFSDRDAILALAAARHPNTFGELLQQKYNKAKDHQERNSRIIGFEPYYQEVQTSLCTIPGARDLDPSAFELRTRRMRELYTRVDQIFDLILQSIDLESQRESKYSAARTMQKILRRLLIFSSESGYIIPKEFSSGRGRVGLDGKMLKLIKDKFNHKNHDIKMMMVREYVRGGLDWVERVKELVRLSSRGGEVFKMLAQVLKMVEKNAFDPATDCDSRGMPTF</sequence>
<proteinExistence type="predicted"/>
<dbReference type="EMBL" id="JAUEPP010000004">
    <property type="protein sequence ID" value="KAK3345010.1"/>
    <property type="molecule type" value="Genomic_DNA"/>
</dbReference>
<name>A0AAE0JF43_9PEZI</name>
<dbReference type="GeneID" id="87863953"/>
<reference evidence="2" key="1">
    <citation type="journal article" date="2023" name="Mol. Phylogenet. Evol.">
        <title>Genome-scale phylogeny and comparative genomics of the fungal order Sordariales.</title>
        <authorList>
            <person name="Hensen N."/>
            <person name="Bonometti L."/>
            <person name="Westerberg I."/>
            <person name="Brannstrom I.O."/>
            <person name="Guillou S."/>
            <person name="Cros-Aarteil S."/>
            <person name="Calhoun S."/>
            <person name="Haridas S."/>
            <person name="Kuo A."/>
            <person name="Mondo S."/>
            <person name="Pangilinan J."/>
            <person name="Riley R."/>
            <person name="LaButti K."/>
            <person name="Andreopoulos B."/>
            <person name="Lipzen A."/>
            <person name="Chen C."/>
            <person name="Yan M."/>
            <person name="Daum C."/>
            <person name="Ng V."/>
            <person name="Clum A."/>
            <person name="Steindorff A."/>
            <person name="Ohm R.A."/>
            <person name="Martin F."/>
            <person name="Silar P."/>
            <person name="Natvig D.O."/>
            <person name="Lalanne C."/>
            <person name="Gautier V."/>
            <person name="Ament-Velasquez S.L."/>
            <person name="Kruys A."/>
            <person name="Hutchinson M.I."/>
            <person name="Powell A.J."/>
            <person name="Barry K."/>
            <person name="Miller A.N."/>
            <person name="Grigoriev I.V."/>
            <person name="Debuchy R."/>
            <person name="Gladieux P."/>
            <person name="Hiltunen Thoren M."/>
            <person name="Johannesson H."/>
        </authorList>
    </citation>
    <scope>NUCLEOTIDE SEQUENCE</scope>
    <source>
        <strain evidence="2">CBS 560.94</strain>
    </source>
</reference>
<gene>
    <name evidence="2" type="ORF">B0H65DRAFT_465253</name>
</gene>
<evidence type="ECO:0000313" key="2">
    <source>
        <dbReference type="EMBL" id="KAK3345010.1"/>
    </source>
</evidence>
<dbReference type="RefSeq" id="XP_062681623.1">
    <property type="nucleotide sequence ID" value="XM_062826799.1"/>
</dbReference>
<reference evidence="2" key="2">
    <citation type="submission" date="2023-06" db="EMBL/GenBank/DDBJ databases">
        <authorList>
            <consortium name="Lawrence Berkeley National Laboratory"/>
            <person name="Haridas S."/>
            <person name="Hensen N."/>
            <person name="Bonometti L."/>
            <person name="Westerberg I."/>
            <person name="Brannstrom I.O."/>
            <person name="Guillou S."/>
            <person name="Cros-Aarteil S."/>
            <person name="Calhoun S."/>
            <person name="Kuo A."/>
            <person name="Mondo S."/>
            <person name="Pangilinan J."/>
            <person name="Riley R."/>
            <person name="Labutti K."/>
            <person name="Andreopoulos B."/>
            <person name="Lipzen A."/>
            <person name="Chen C."/>
            <person name="Yanf M."/>
            <person name="Daum C."/>
            <person name="Ng V."/>
            <person name="Clum A."/>
            <person name="Steindorff A."/>
            <person name="Ohm R."/>
            <person name="Martin F."/>
            <person name="Silar P."/>
            <person name="Natvig D."/>
            <person name="Lalanne C."/>
            <person name="Gautier V."/>
            <person name="Ament-Velasquez S.L."/>
            <person name="Kruys A."/>
            <person name="Hutchinson M.I."/>
            <person name="Powell A.J."/>
            <person name="Barry K."/>
            <person name="Miller A.N."/>
            <person name="Grigoriev I.V."/>
            <person name="Debuchy R."/>
            <person name="Gladieux P."/>
            <person name="Thoren M.H."/>
            <person name="Johannesson H."/>
        </authorList>
    </citation>
    <scope>NUCLEOTIDE SEQUENCE</scope>
    <source>
        <strain evidence="2">CBS 560.94</strain>
    </source>
</reference>
<comment type="caution">
    <text evidence="2">The sequence shown here is derived from an EMBL/GenBank/DDBJ whole genome shotgun (WGS) entry which is preliminary data.</text>
</comment>
<organism evidence="2 3">
    <name type="scientific">Neurospora tetraspora</name>
    <dbReference type="NCBI Taxonomy" id="94610"/>
    <lineage>
        <taxon>Eukaryota</taxon>
        <taxon>Fungi</taxon>
        <taxon>Dikarya</taxon>
        <taxon>Ascomycota</taxon>
        <taxon>Pezizomycotina</taxon>
        <taxon>Sordariomycetes</taxon>
        <taxon>Sordariomycetidae</taxon>
        <taxon>Sordariales</taxon>
        <taxon>Sordariaceae</taxon>
        <taxon>Neurospora</taxon>
    </lineage>
</organism>
<evidence type="ECO:0000313" key="3">
    <source>
        <dbReference type="Proteomes" id="UP001278500"/>
    </source>
</evidence>
<keyword evidence="3" id="KW-1185">Reference proteome</keyword>
<dbReference type="AlphaFoldDB" id="A0AAE0JF43"/>
<protein>
    <submittedName>
        <fullName evidence="2">Uncharacterized protein</fullName>
    </submittedName>
</protein>
<dbReference type="Proteomes" id="UP001278500">
    <property type="component" value="Unassembled WGS sequence"/>
</dbReference>
<evidence type="ECO:0000256" key="1">
    <source>
        <dbReference type="SAM" id="MobiDB-lite"/>
    </source>
</evidence>
<feature type="compositionally biased region" description="Basic residues" evidence="1">
    <location>
        <begin position="8"/>
        <end position="19"/>
    </location>
</feature>
<accession>A0AAE0JF43</accession>